<evidence type="ECO:0000313" key="2">
    <source>
        <dbReference type="EMBL" id="KAJ8982994.1"/>
    </source>
</evidence>
<accession>A0ABQ9JYK6</accession>
<evidence type="ECO:0000313" key="3">
    <source>
        <dbReference type="Proteomes" id="UP001162164"/>
    </source>
</evidence>
<keyword evidence="1" id="KW-0472">Membrane</keyword>
<evidence type="ECO:0000256" key="1">
    <source>
        <dbReference type="SAM" id="Phobius"/>
    </source>
</evidence>
<sequence>MRCAVSCILLHQDISNLQNVQENILTFYNILCIYMYILYCLYTCSVIVRLAHVEINLFLKIAVDDLPFQYKP</sequence>
<comment type="caution">
    <text evidence="2">The sequence shown here is derived from an EMBL/GenBank/DDBJ whole genome shotgun (WGS) entry which is preliminary data.</text>
</comment>
<keyword evidence="1" id="KW-0812">Transmembrane</keyword>
<protein>
    <submittedName>
        <fullName evidence="2">Uncharacterized protein</fullName>
    </submittedName>
</protein>
<organism evidence="2 3">
    <name type="scientific">Molorchus minor</name>
    <dbReference type="NCBI Taxonomy" id="1323400"/>
    <lineage>
        <taxon>Eukaryota</taxon>
        <taxon>Metazoa</taxon>
        <taxon>Ecdysozoa</taxon>
        <taxon>Arthropoda</taxon>
        <taxon>Hexapoda</taxon>
        <taxon>Insecta</taxon>
        <taxon>Pterygota</taxon>
        <taxon>Neoptera</taxon>
        <taxon>Endopterygota</taxon>
        <taxon>Coleoptera</taxon>
        <taxon>Polyphaga</taxon>
        <taxon>Cucujiformia</taxon>
        <taxon>Chrysomeloidea</taxon>
        <taxon>Cerambycidae</taxon>
        <taxon>Lamiinae</taxon>
        <taxon>Monochamini</taxon>
        <taxon>Molorchus</taxon>
    </lineage>
</organism>
<keyword evidence="3" id="KW-1185">Reference proteome</keyword>
<name>A0ABQ9JYK6_9CUCU</name>
<keyword evidence="1" id="KW-1133">Transmembrane helix</keyword>
<dbReference type="Proteomes" id="UP001162164">
    <property type="component" value="Unassembled WGS sequence"/>
</dbReference>
<proteinExistence type="predicted"/>
<feature type="transmembrane region" description="Helical" evidence="1">
    <location>
        <begin position="27"/>
        <end position="51"/>
    </location>
</feature>
<reference evidence="2" key="1">
    <citation type="journal article" date="2023" name="Insect Mol. Biol.">
        <title>Genome sequencing provides insights into the evolution of gene families encoding plant cell wall-degrading enzymes in longhorned beetles.</title>
        <authorList>
            <person name="Shin N.R."/>
            <person name="Okamura Y."/>
            <person name="Kirsch R."/>
            <person name="Pauchet Y."/>
        </authorList>
    </citation>
    <scope>NUCLEOTIDE SEQUENCE</scope>
    <source>
        <strain evidence="2">MMC_N1</strain>
    </source>
</reference>
<gene>
    <name evidence="2" type="ORF">NQ317_001435</name>
</gene>
<dbReference type="EMBL" id="JAPWTJ010000098">
    <property type="protein sequence ID" value="KAJ8982994.1"/>
    <property type="molecule type" value="Genomic_DNA"/>
</dbReference>